<name>A0A4R5MJX7_9SPHI</name>
<proteinExistence type="predicted"/>
<accession>A0A4R5MJX7</accession>
<reference evidence="2 3" key="1">
    <citation type="submission" date="2019-02" db="EMBL/GenBank/DDBJ databases">
        <title>Pedobacter sp. nov., a novel speices isolated from soil of pinguins habitat in Antarcitica.</title>
        <authorList>
            <person name="He R.-H."/>
        </authorList>
    </citation>
    <scope>NUCLEOTIDE SEQUENCE [LARGE SCALE GENOMIC DNA]</scope>
    <source>
        <strain evidence="2 3">E01020</strain>
    </source>
</reference>
<gene>
    <name evidence="2" type="ORF">EZJ43_11295</name>
</gene>
<dbReference type="EMBL" id="SJCY01000007">
    <property type="protein sequence ID" value="TDG35930.1"/>
    <property type="molecule type" value="Genomic_DNA"/>
</dbReference>
<keyword evidence="1" id="KW-0732">Signal</keyword>
<dbReference type="AlphaFoldDB" id="A0A4R5MJX7"/>
<feature type="chain" id="PRO_5020947522" evidence="1">
    <location>
        <begin position="20"/>
        <end position="253"/>
    </location>
</feature>
<sequence>MKYLNSIVLFLFSLTIAKAQTVFIKSAKITYEKKVNIKQELAENTWISDDAKDKMGTYRISNWDYYFIDSTSVYKAKPKEVPSGNDFFFGSGDNTSEIYTDFKKKSRILRKNINGDDYILKDTIPQLKWKIVNDTRKIIGYECRKATAVIDDTVTVVAFYTDEILVKGGPEGFTGLPGMILGLAIPRFNKTWFATKIEAKNAAVFTVEPPTKGKKTENEKDFNKMIESYTKYDDKKKPRKLETVKKEIYNLLL</sequence>
<keyword evidence="3" id="KW-1185">Reference proteome</keyword>
<dbReference type="NCBIfam" id="TIGR01200">
    <property type="entry name" value="GLPGLI"/>
    <property type="match status" value="1"/>
</dbReference>
<dbReference type="InterPro" id="IPR005901">
    <property type="entry name" value="GLPGLI"/>
</dbReference>
<feature type="signal peptide" evidence="1">
    <location>
        <begin position="1"/>
        <end position="19"/>
    </location>
</feature>
<evidence type="ECO:0000313" key="3">
    <source>
        <dbReference type="Proteomes" id="UP000295668"/>
    </source>
</evidence>
<protein>
    <submittedName>
        <fullName evidence="2">GLPGLI family protein</fullName>
    </submittedName>
</protein>
<evidence type="ECO:0000313" key="2">
    <source>
        <dbReference type="EMBL" id="TDG35930.1"/>
    </source>
</evidence>
<dbReference type="RefSeq" id="WP_133262820.1">
    <property type="nucleotide sequence ID" value="NZ_SJCY01000007.1"/>
</dbReference>
<dbReference type="Proteomes" id="UP000295668">
    <property type="component" value="Unassembled WGS sequence"/>
</dbReference>
<organism evidence="2 3">
    <name type="scientific">Pedobacter changchengzhani</name>
    <dbReference type="NCBI Taxonomy" id="2529274"/>
    <lineage>
        <taxon>Bacteria</taxon>
        <taxon>Pseudomonadati</taxon>
        <taxon>Bacteroidota</taxon>
        <taxon>Sphingobacteriia</taxon>
        <taxon>Sphingobacteriales</taxon>
        <taxon>Sphingobacteriaceae</taxon>
        <taxon>Pedobacter</taxon>
    </lineage>
</organism>
<comment type="caution">
    <text evidence="2">The sequence shown here is derived from an EMBL/GenBank/DDBJ whole genome shotgun (WGS) entry which is preliminary data.</text>
</comment>
<dbReference type="Pfam" id="PF22252">
    <property type="entry name" value="PNGase_F-II_N"/>
    <property type="match status" value="1"/>
</dbReference>
<evidence type="ECO:0000256" key="1">
    <source>
        <dbReference type="SAM" id="SignalP"/>
    </source>
</evidence>
<dbReference type="OrthoDB" id="1440774at2"/>